<name>A0A1G7QM20_9ACTN</name>
<accession>A0A1G7QM20</accession>
<dbReference type="EMBL" id="FNCN01000001">
    <property type="protein sequence ID" value="SDF99525.1"/>
    <property type="molecule type" value="Genomic_DNA"/>
</dbReference>
<gene>
    <name evidence="1" type="ORF">SAMN05421505_10139</name>
</gene>
<proteinExistence type="predicted"/>
<evidence type="ECO:0000313" key="2">
    <source>
        <dbReference type="Proteomes" id="UP000198923"/>
    </source>
</evidence>
<reference evidence="1 2" key="1">
    <citation type="submission" date="2016-10" db="EMBL/GenBank/DDBJ databases">
        <authorList>
            <person name="de Groot N.N."/>
        </authorList>
    </citation>
    <scope>NUCLEOTIDE SEQUENCE [LARGE SCALE GENOMIC DNA]</scope>
    <source>
        <strain evidence="1 2">CPCC 201354</strain>
    </source>
</reference>
<keyword evidence="2" id="KW-1185">Reference proteome</keyword>
<evidence type="ECO:0000313" key="1">
    <source>
        <dbReference type="EMBL" id="SDF99525.1"/>
    </source>
</evidence>
<sequence>MVNQLKFVDFSCLRLCAVAIIGAAGRVLA</sequence>
<organism evidence="1 2">
    <name type="scientific">Sinosporangium album</name>
    <dbReference type="NCBI Taxonomy" id="504805"/>
    <lineage>
        <taxon>Bacteria</taxon>
        <taxon>Bacillati</taxon>
        <taxon>Actinomycetota</taxon>
        <taxon>Actinomycetes</taxon>
        <taxon>Streptosporangiales</taxon>
        <taxon>Streptosporangiaceae</taxon>
        <taxon>Sinosporangium</taxon>
    </lineage>
</organism>
<protein>
    <submittedName>
        <fullName evidence="1">Uncharacterized protein</fullName>
    </submittedName>
</protein>
<dbReference type="AlphaFoldDB" id="A0A1G7QM20"/>
<dbReference type="Proteomes" id="UP000198923">
    <property type="component" value="Unassembled WGS sequence"/>
</dbReference>
<dbReference type="STRING" id="504805.SAMN05421505_10139"/>